<accession>A0ABU8JAZ7</accession>
<keyword evidence="1" id="KW-0812">Transmembrane</keyword>
<evidence type="ECO:0000256" key="1">
    <source>
        <dbReference type="SAM" id="Phobius"/>
    </source>
</evidence>
<dbReference type="EMBL" id="JBBBNY010000002">
    <property type="protein sequence ID" value="MEI7036212.1"/>
    <property type="molecule type" value="Genomic_DNA"/>
</dbReference>
<dbReference type="RefSeq" id="WP_336806816.1">
    <property type="nucleotide sequence ID" value="NZ_JBBBNY010000002.1"/>
</dbReference>
<organism evidence="2 3">
    <name type="scientific">Fulvimonas yonginensis</name>
    <dbReference type="NCBI Taxonomy" id="1495200"/>
    <lineage>
        <taxon>Bacteria</taxon>
        <taxon>Pseudomonadati</taxon>
        <taxon>Pseudomonadota</taxon>
        <taxon>Gammaproteobacteria</taxon>
        <taxon>Lysobacterales</taxon>
        <taxon>Rhodanobacteraceae</taxon>
        <taxon>Fulvimonas</taxon>
    </lineage>
</organism>
<feature type="transmembrane region" description="Helical" evidence="1">
    <location>
        <begin position="31"/>
        <end position="48"/>
    </location>
</feature>
<sequence length="62" mass="6970">MRASHNLFIQAFFTPITAPRGGITPYAIDEFVFVVPWVMVPVALGSWLRRREVARPADLSTP</sequence>
<keyword evidence="1" id="KW-1133">Transmembrane helix</keyword>
<keyword evidence="1" id="KW-0472">Membrane</keyword>
<comment type="caution">
    <text evidence="2">The sequence shown here is derived from an EMBL/GenBank/DDBJ whole genome shotgun (WGS) entry which is preliminary data.</text>
</comment>
<name>A0ABU8JAZ7_9GAMM</name>
<reference evidence="2 3" key="1">
    <citation type="journal article" date="2014" name="Int. J. Syst. Evol. Microbiol.">
        <title>Fulvimonas yonginensis sp. nov., isolated from greenhouse soil, and emended description of the genus Fulvimonas.</title>
        <authorList>
            <person name="Ahn J.H."/>
            <person name="Kim S.J."/>
            <person name="Weon H.Y."/>
            <person name="Hong S.B."/>
            <person name="Seok S.J."/>
            <person name="Kwon S.W."/>
        </authorList>
    </citation>
    <scope>NUCLEOTIDE SEQUENCE [LARGE SCALE GENOMIC DNA]</scope>
    <source>
        <strain evidence="2 3">KACC 16952</strain>
    </source>
</reference>
<proteinExistence type="predicted"/>
<evidence type="ECO:0000313" key="3">
    <source>
        <dbReference type="Proteomes" id="UP001381174"/>
    </source>
</evidence>
<protein>
    <submittedName>
        <fullName evidence="2">Uncharacterized protein</fullName>
    </submittedName>
</protein>
<gene>
    <name evidence="2" type="ORF">WAT24_05495</name>
</gene>
<evidence type="ECO:0000313" key="2">
    <source>
        <dbReference type="EMBL" id="MEI7036212.1"/>
    </source>
</evidence>
<dbReference type="Proteomes" id="UP001381174">
    <property type="component" value="Unassembled WGS sequence"/>
</dbReference>
<keyword evidence="3" id="KW-1185">Reference proteome</keyword>